<sequence length="156" mass="17400">MAQIHEFIALIDWKGAVNGPTTDYKSYSRDYEISIDGRPVIKGSAAPAFLGTDDRYNPEDLLVASLSACHLLSYLALCARKNISVTAYHDEAWGKMEMLDGKLRFSEVILRPVVAITKTSNLDKARRLHHDAHETCFIANSVNFPVLNEAIVEYAD</sequence>
<dbReference type="SUPFAM" id="SSF82784">
    <property type="entry name" value="OsmC-like"/>
    <property type="match status" value="1"/>
</dbReference>
<accession>A0A6L8W8F5</accession>
<reference evidence="1 2" key="1">
    <citation type="submission" date="2019-12" db="EMBL/GenBank/DDBJ databases">
        <title>Snethiella sp. nov. sp. isolated from sea sand.</title>
        <authorList>
            <person name="Kim J."/>
            <person name="Jeong S.E."/>
            <person name="Jung H.S."/>
            <person name="Jeon C.O."/>
        </authorList>
    </citation>
    <scope>NUCLEOTIDE SEQUENCE [LARGE SCALE GENOMIC DNA]</scope>
    <source>
        <strain evidence="1 2">DP05</strain>
    </source>
</reference>
<protein>
    <submittedName>
        <fullName evidence="1">OsmC family peroxiredoxin</fullName>
    </submittedName>
</protein>
<name>A0A6L8W8F5_9PROT</name>
<dbReference type="Proteomes" id="UP000476030">
    <property type="component" value="Unassembled WGS sequence"/>
</dbReference>
<evidence type="ECO:0000313" key="1">
    <source>
        <dbReference type="EMBL" id="MZR31408.1"/>
    </source>
</evidence>
<gene>
    <name evidence="1" type="ORF">GQE98_12260</name>
</gene>
<dbReference type="Pfam" id="PF02566">
    <property type="entry name" value="OsmC"/>
    <property type="match status" value="1"/>
</dbReference>
<dbReference type="PANTHER" id="PTHR42830:SF2">
    <property type="entry name" value="OSMC_OHR FAMILY PROTEIN"/>
    <property type="match status" value="1"/>
</dbReference>
<evidence type="ECO:0000313" key="2">
    <source>
        <dbReference type="Proteomes" id="UP000476030"/>
    </source>
</evidence>
<dbReference type="EMBL" id="WTUW01000002">
    <property type="protein sequence ID" value="MZR31408.1"/>
    <property type="molecule type" value="Genomic_DNA"/>
</dbReference>
<organism evidence="1 2">
    <name type="scientific">Sneathiella litorea</name>
    <dbReference type="NCBI Taxonomy" id="2606216"/>
    <lineage>
        <taxon>Bacteria</taxon>
        <taxon>Pseudomonadati</taxon>
        <taxon>Pseudomonadota</taxon>
        <taxon>Alphaproteobacteria</taxon>
        <taxon>Sneathiellales</taxon>
        <taxon>Sneathiellaceae</taxon>
        <taxon>Sneathiella</taxon>
    </lineage>
</organism>
<dbReference type="InterPro" id="IPR015946">
    <property type="entry name" value="KH_dom-like_a/b"/>
</dbReference>
<proteinExistence type="predicted"/>
<dbReference type="Gene3D" id="3.30.300.20">
    <property type="match status" value="1"/>
</dbReference>
<dbReference type="InterPro" id="IPR003718">
    <property type="entry name" value="OsmC/Ohr_fam"/>
</dbReference>
<keyword evidence="2" id="KW-1185">Reference proteome</keyword>
<dbReference type="RefSeq" id="WP_161315914.1">
    <property type="nucleotide sequence ID" value="NZ_WTUW01000002.1"/>
</dbReference>
<dbReference type="InterPro" id="IPR036102">
    <property type="entry name" value="OsmC/Ohrsf"/>
</dbReference>
<comment type="caution">
    <text evidence="1">The sequence shown here is derived from an EMBL/GenBank/DDBJ whole genome shotgun (WGS) entry which is preliminary data.</text>
</comment>
<dbReference type="PANTHER" id="PTHR42830">
    <property type="entry name" value="OSMOTICALLY INDUCIBLE FAMILY PROTEIN"/>
    <property type="match status" value="1"/>
</dbReference>
<dbReference type="AlphaFoldDB" id="A0A6L8W8F5"/>
<dbReference type="InterPro" id="IPR052707">
    <property type="entry name" value="OsmC_Ohr_Peroxiredoxin"/>
</dbReference>